<dbReference type="STRING" id="258533.BN977_00333"/>
<evidence type="ECO:0000259" key="1">
    <source>
        <dbReference type="Pfam" id="PF00542"/>
    </source>
</evidence>
<evidence type="ECO:0000313" key="3">
    <source>
        <dbReference type="Proteomes" id="UP000028870"/>
    </source>
</evidence>
<comment type="caution">
    <text evidence="2">The sequence shown here is derived from an EMBL/GenBank/DDBJ whole genome shotgun (WGS) entry which is preliminary data.</text>
</comment>
<reference evidence="2" key="1">
    <citation type="submission" date="2014-03" db="EMBL/GenBank/DDBJ databases">
        <title>Draft Genome Sequence of Mycobacterium cosmeticum DSM 44829.</title>
        <authorList>
            <person name="Croce O."/>
            <person name="Robert C."/>
            <person name="Raoult D."/>
            <person name="Drancourt M."/>
        </authorList>
    </citation>
    <scope>NUCLEOTIDE SEQUENCE [LARGE SCALE GENOMIC DNA]</scope>
    <source>
        <strain evidence="2">DSM 44829</strain>
    </source>
</reference>
<dbReference type="GO" id="GO:0006412">
    <property type="term" value="P:translation"/>
    <property type="evidence" value="ECO:0007669"/>
    <property type="project" value="InterPro"/>
</dbReference>
<dbReference type="EMBL" id="CCBB010000001">
    <property type="protein sequence ID" value="CDO05559.1"/>
    <property type="molecule type" value="Genomic_DNA"/>
</dbReference>
<dbReference type="OrthoDB" id="3298842at2"/>
<dbReference type="SUPFAM" id="SSF54736">
    <property type="entry name" value="ClpS-like"/>
    <property type="match status" value="1"/>
</dbReference>
<evidence type="ECO:0000313" key="2">
    <source>
        <dbReference type="EMBL" id="CDO05559.1"/>
    </source>
</evidence>
<keyword evidence="3" id="KW-1185">Reference proteome</keyword>
<dbReference type="Pfam" id="PF00542">
    <property type="entry name" value="Ribosomal_L12"/>
    <property type="match status" value="1"/>
</dbReference>
<keyword evidence="2" id="KW-0689">Ribosomal protein</keyword>
<dbReference type="Proteomes" id="UP000028870">
    <property type="component" value="Unassembled WGS sequence"/>
</dbReference>
<feature type="domain" description="Large ribosomal subunit protein bL12 C-terminal" evidence="1">
    <location>
        <begin position="58"/>
        <end position="85"/>
    </location>
</feature>
<reference evidence="2" key="2">
    <citation type="submission" date="2014-03" db="EMBL/GenBank/DDBJ databases">
        <authorList>
            <person name="Urmite Genomes"/>
        </authorList>
    </citation>
    <scope>NUCLEOTIDE SEQUENCE</scope>
    <source>
        <strain evidence="2">DSM 44829</strain>
    </source>
</reference>
<name>W9AIP3_MYCCO</name>
<sequence length="87" mass="9515">MGLFGSAGADDVQRRVEELERRVAALERAMGAAVPPSRPVGEPNETWASVTVRNLVLQGKKIEAIKVFRDETGLSLREAKDIVERLG</sequence>
<organism evidence="2 3">
    <name type="scientific">Mycolicibacterium cosmeticum</name>
    <dbReference type="NCBI Taxonomy" id="258533"/>
    <lineage>
        <taxon>Bacteria</taxon>
        <taxon>Bacillati</taxon>
        <taxon>Actinomycetota</taxon>
        <taxon>Actinomycetes</taxon>
        <taxon>Mycobacteriales</taxon>
        <taxon>Mycobacteriaceae</taxon>
        <taxon>Mycolicibacterium</taxon>
    </lineage>
</organism>
<dbReference type="Gene3D" id="3.30.1390.10">
    <property type="match status" value="1"/>
</dbReference>
<protein>
    <submittedName>
        <fullName evidence="2">50S ribosomal protein L12</fullName>
    </submittedName>
</protein>
<dbReference type="eggNOG" id="ENOG502ZVSG">
    <property type="taxonomic scope" value="Bacteria"/>
</dbReference>
<dbReference type="InterPro" id="IPR014719">
    <property type="entry name" value="Ribosomal_bL12_C/ClpS-like"/>
</dbReference>
<dbReference type="GO" id="GO:0003735">
    <property type="term" value="F:structural constituent of ribosome"/>
    <property type="evidence" value="ECO:0007669"/>
    <property type="project" value="InterPro"/>
</dbReference>
<dbReference type="RefSeq" id="WP_024453659.1">
    <property type="nucleotide sequence ID" value="NZ_CCBB010000001.1"/>
</dbReference>
<proteinExistence type="predicted"/>
<dbReference type="GO" id="GO:0005840">
    <property type="term" value="C:ribosome"/>
    <property type="evidence" value="ECO:0007669"/>
    <property type="project" value="UniProtKB-KW"/>
</dbReference>
<gene>
    <name evidence="2" type="ORF">BN977_00333</name>
</gene>
<keyword evidence="2" id="KW-0687">Ribonucleoprotein</keyword>
<dbReference type="InterPro" id="IPR013823">
    <property type="entry name" value="Ribosomal_bL12_C"/>
</dbReference>
<dbReference type="AlphaFoldDB" id="W9AIP3"/>
<accession>W9AIP3</accession>